<accession>A0A8J2W2C4</accession>
<keyword evidence="4" id="KW-1185">Reference proteome</keyword>
<dbReference type="AlphaFoldDB" id="A0A8J2W2C4"/>
<evidence type="ECO:0000313" key="3">
    <source>
        <dbReference type="EMBL" id="CAH0102130.1"/>
    </source>
</evidence>
<feature type="signal peptide" evidence="2">
    <location>
        <begin position="1"/>
        <end position="17"/>
    </location>
</feature>
<dbReference type="EMBL" id="CAKKLH010000074">
    <property type="protein sequence ID" value="CAH0102130.1"/>
    <property type="molecule type" value="Genomic_DNA"/>
</dbReference>
<comment type="caution">
    <text evidence="3">The sequence shown here is derived from an EMBL/GenBank/DDBJ whole genome shotgun (WGS) entry which is preliminary data.</text>
</comment>
<gene>
    <name evidence="3" type="ORF">DGAL_LOCUS4519</name>
</gene>
<feature type="chain" id="PRO_5035220094" evidence="2">
    <location>
        <begin position="18"/>
        <end position="283"/>
    </location>
</feature>
<evidence type="ECO:0000256" key="1">
    <source>
        <dbReference type="SAM" id="MobiDB-lite"/>
    </source>
</evidence>
<evidence type="ECO:0000313" key="4">
    <source>
        <dbReference type="Proteomes" id="UP000789390"/>
    </source>
</evidence>
<feature type="region of interest" description="Disordered" evidence="1">
    <location>
        <begin position="81"/>
        <end position="107"/>
    </location>
</feature>
<dbReference type="Proteomes" id="UP000789390">
    <property type="component" value="Unassembled WGS sequence"/>
</dbReference>
<sequence>MKIALFVLSCFITVSRQQNSPWLQYHQQVPFQYHYPASHSLRQWSNIFSGSYPYYSYSRSQPQYVKYFPSQNPSVVLFKSSQQPEEEQKVNENQDELVNEENNQQESSIEARIAKPKGQARLFDNALLSNLLFGTVATSTKYSIATTTIVSTSVISCIPSASFSAGSTTACRRRRDLSVMKEIFNDYESLSPSQVQSVEPSAALTLDSLSDSARSARDSVTIVSSLEDRSNRRAGARFIGLNALLTLTTTSTLTTATISVTSSRKTVTIGSSLLCLPSGINLC</sequence>
<evidence type="ECO:0000256" key="2">
    <source>
        <dbReference type="SAM" id="SignalP"/>
    </source>
</evidence>
<protein>
    <submittedName>
        <fullName evidence="3">Uncharacterized protein</fullName>
    </submittedName>
</protein>
<reference evidence="3" key="1">
    <citation type="submission" date="2021-11" db="EMBL/GenBank/DDBJ databases">
        <authorList>
            <person name="Schell T."/>
        </authorList>
    </citation>
    <scope>NUCLEOTIDE SEQUENCE</scope>
    <source>
        <strain evidence="3">M5</strain>
    </source>
</reference>
<organism evidence="3 4">
    <name type="scientific">Daphnia galeata</name>
    <dbReference type="NCBI Taxonomy" id="27404"/>
    <lineage>
        <taxon>Eukaryota</taxon>
        <taxon>Metazoa</taxon>
        <taxon>Ecdysozoa</taxon>
        <taxon>Arthropoda</taxon>
        <taxon>Crustacea</taxon>
        <taxon>Branchiopoda</taxon>
        <taxon>Diplostraca</taxon>
        <taxon>Cladocera</taxon>
        <taxon>Anomopoda</taxon>
        <taxon>Daphniidae</taxon>
        <taxon>Daphnia</taxon>
    </lineage>
</organism>
<keyword evidence="2" id="KW-0732">Signal</keyword>
<proteinExistence type="predicted"/>
<name>A0A8J2W2C4_9CRUS</name>
<dbReference type="OrthoDB" id="6365645at2759"/>